<keyword evidence="1" id="KW-0732">Signal</keyword>
<evidence type="ECO:0000313" key="2">
    <source>
        <dbReference type="EMBL" id="TRO77811.1"/>
    </source>
</evidence>
<protein>
    <submittedName>
        <fullName evidence="2">Uncharacterized protein</fullName>
    </submittedName>
</protein>
<keyword evidence="3" id="KW-1185">Reference proteome</keyword>
<dbReference type="PROSITE" id="PS51257">
    <property type="entry name" value="PROKAR_LIPOPROTEIN"/>
    <property type="match status" value="1"/>
</dbReference>
<dbReference type="Proteomes" id="UP000317155">
    <property type="component" value="Unassembled WGS sequence"/>
</dbReference>
<organism evidence="2 3">
    <name type="scientific">Trichloromonas acetexigens</name>
    <dbReference type="NCBI Taxonomy" id="38815"/>
    <lineage>
        <taxon>Bacteria</taxon>
        <taxon>Pseudomonadati</taxon>
        <taxon>Thermodesulfobacteriota</taxon>
        <taxon>Desulfuromonadia</taxon>
        <taxon>Desulfuromonadales</taxon>
        <taxon>Trichloromonadaceae</taxon>
        <taxon>Trichloromonas</taxon>
    </lineage>
</organism>
<evidence type="ECO:0000313" key="3">
    <source>
        <dbReference type="Proteomes" id="UP000317155"/>
    </source>
</evidence>
<feature type="chain" id="PRO_5021754643" evidence="1">
    <location>
        <begin position="19"/>
        <end position="98"/>
    </location>
</feature>
<evidence type="ECO:0000256" key="1">
    <source>
        <dbReference type="SAM" id="SignalP"/>
    </source>
</evidence>
<comment type="caution">
    <text evidence="2">The sequence shown here is derived from an EMBL/GenBank/DDBJ whole genome shotgun (WGS) entry which is preliminary data.</text>
</comment>
<accession>A0A550J3K3</accession>
<feature type="signal peptide" evidence="1">
    <location>
        <begin position="1"/>
        <end position="18"/>
    </location>
</feature>
<name>A0A550J3K3_9BACT</name>
<dbReference type="RefSeq" id="WP_092056510.1">
    <property type="nucleotide sequence ID" value="NZ_FOJJ01000016.1"/>
</dbReference>
<reference evidence="2 3" key="1">
    <citation type="submission" date="2019-07" db="EMBL/GenBank/DDBJ databases">
        <title>Insights of Desulfuromonas acetexigens electromicrobiology.</title>
        <authorList>
            <person name="Katuri K."/>
            <person name="Sapireddy V."/>
            <person name="Shaw D.R."/>
            <person name="Saikaly P."/>
        </authorList>
    </citation>
    <scope>NUCLEOTIDE SEQUENCE [LARGE SCALE GENOMIC DNA]</scope>
    <source>
        <strain evidence="2 3">2873</strain>
    </source>
</reference>
<sequence>MKPIAIGLLLLVALLVCACQKEPRHITGAEFQAEYEMRNQQTMHSAEFIGEREGCVFLRKKTMSTVNPKKWSEAVLFTEITELAPDFLQRLRRESEQQ</sequence>
<dbReference type="EMBL" id="VJVV01000023">
    <property type="protein sequence ID" value="TRO77811.1"/>
    <property type="molecule type" value="Genomic_DNA"/>
</dbReference>
<dbReference type="AlphaFoldDB" id="A0A550J3K3"/>
<proteinExistence type="predicted"/>
<gene>
    <name evidence="2" type="ORF">FL622_16975</name>
</gene>